<dbReference type="CDD" id="cd09916">
    <property type="entry name" value="CpxP_like"/>
    <property type="match status" value="1"/>
</dbReference>
<accession>A0A3A6QUV8</accession>
<keyword evidence="3 6" id="KW-0732">Signal</keyword>
<feature type="compositionally biased region" description="Basic and acidic residues" evidence="5">
    <location>
        <begin position="62"/>
        <end position="85"/>
    </location>
</feature>
<dbReference type="PANTHER" id="PTHR38102:SF1">
    <property type="entry name" value="PERIPLASMIC CHAPERONE SPY"/>
    <property type="match status" value="1"/>
</dbReference>
<dbReference type="AlphaFoldDB" id="A0A3A6QUV8"/>
<dbReference type="InterPro" id="IPR012899">
    <property type="entry name" value="LTXXQ"/>
</dbReference>
<evidence type="ECO:0000256" key="3">
    <source>
        <dbReference type="ARBA" id="ARBA00022729"/>
    </source>
</evidence>
<name>A0A3A6QUV8_9VIBR</name>
<keyword evidence="8" id="KW-1185">Reference proteome</keyword>
<evidence type="ECO:0000313" key="7">
    <source>
        <dbReference type="EMBL" id="RJX65407.1"/>
    </source>
</evidence>
<evidence type="ECO:0000256" key="1">
    <source>
        <dbReference type="ARBA" id="ARBA00004418"/>
    </source>
</evidence>
<dbReference type="GO" id="GO:0030288">
    <property type="term" value="C:outer membrane-bounded periplasmic space"/>
    <property type="evidence" value="ECO:0007669"/>
    <property type="project" value="TreeGrafter"/>
</dbReference>
<gene>
    <name evidence="7" type="primary">cpxP</name>
    <name evidence="7" type="ORF">DZ860_21430</name>
</gene>
<protein>
    <submittedName>
        <fullName evidence="7">Periplasmic repressor CpxP</fullName>
    </submittedName>
</protein>
<feature type="chain" id="PRO_5017232920" evidence="6">
    <location>
        <begin position="26"/>
        <end position="165"/>
    </location>
</feature>
<evidence type="ECO:0000256" key="5">
    <source>
        <dbReference type="SAM" id="MobiDB-lite"/>
    </source>
</evidence>
<evidence type="ECO:0000313" key="8">
    <source>
        <dbReference type="Proteomes" id="UP000273252"/>
    </source>
</evidence>
<dbReference type="Proteomes" id="UP000273252">
    <property type="component" value="Unassembled WGS sequence"/>
</dbReference>
<evidence type="ECO:0000256" key="2">
    <source>
        <dbReference type="ARBA" id="ARBA00008441"/>
    </source>
</evidence>
<dbReference type="EMBL" id="QVMU01000033">
    <property type="protein sequence ID" value="RJX65407.1"/>
    <property type="molecule type" value="Genomic_DNA"/>
</dbReference>
<reference evidence="7 8" key="1">
    <citation type="submission" date="2018-08" db="EMBL/GenBank/DDBJ databases">
        <title>Vibrio isolated from the Eastern China Marginal Seas.</title>
        <authorList>
            <person name="Li Y."/>
        </authorList>
    </citation>
    <scope>NUCLEOTIDE SEQUENCE [LARGE SCALE GENOMIC DNA]</scope>
    <source>
        <strain evidence="7 8">BEI233</strain>
    </source>
</reference>
<keyword evidence="4" id="KW-0574">Periplasm</keyword>
<evidence type="ECO:0000256" key="6">
    <source>
        <dbReference type="SAM" id="SignalP"/>
    </source>
</evidence>
<dbReference type="RefSeq" id="WP_120035096.1">
    <property type="nucleotide sequence ID" value="NZ_QVMU01000033.1"/>
</dbReference>
<dbReference type="NCBIfam" id="NF009391">
    <property type="entry name" value="PRK12750.1"/>
    <property type="match status" value="1"/>
</dbReference>
<feature type="signal peptide" evidence="6">
    <location>
        <begin position="1"/>
        <end position="25"/>
    </location>
</feature>
<comment type="similarity">
    <text evidence="2">Belongs to the CpxP/Spy family.</text>
</comment>
<proteinExistence type="inferred from homology"/>
<dbReference type="GO" id="GO:0051082">
    <property type="term" value="F:unfolded protein binding"/>
    <property type="evidence" value="ECO:0007669"/>
    <property type="project" value="TreeGrafter"/>
</dbReference>
<dbReference type="Pfam" id="PF07813">
    <property type="entry name" value="LTXXQ"/>
    <property type="match status" value="1"/>
</dbReference>
<organism evidence="7 8">
    <name type="scientific">Vibrio sinensis</name>
    <dbReference type="NCBI Taxonomy" id="2302434"/>
    <lineage>
        <taxon>Bacteria</taxon>
        <taxon>Pseudomonadati</taxon>
        <taxon>Pseudomonadota</taxon>
        <taxon>Gammaproteobacteria</taxon>
        <taxon>Vibrionales</taxon>
        <taxon>Vibrionaceae</taxon>
        <taxon>Vibrio</taxon>
    </lineage>
</organism>
<comment type="caution">
    <text evidence="7">The sequence shown here is derived from an EMBL/GenBank/DDBJ whole genome shotgun (WGS) entry which is preliminary data.</text>
</comment>
<comment type="subcellular location">
    <subcellularLocation>
        <location evidence="1">Periplasm</location>
    </subcellularLocation>
</comment>
<dbReference type="PANTHER" id="PTHR38102">
    <property type="entry name" value="PERIPLASMIC CHAPERONE SPY"/>
    <property type="match status" value="1"/>
</dbReference>
<dbReference type="OrthoDB" id="6105813at2"/>
<sequence>MKNAKKLVLAAVVLPLTLATTSAFAFGGGKGHDKGPHGECGMDRGMWRQLDLTDAQKTQLKEMRESGKEQMREKHKEQFAAHQAERQAMQDQVNQLVLADTFDQASANELAKQMVEKQTERKVKMLEKQHQMLSILTPEQKEQYVELKKERMTKCQDKMQKHFSK</sequence>
<dbReference type="PIRSF" id="PIRSF034445">
    <property type="entry name" value="CpxP_Spy"/>
    <property type="match status" value="1"/>
</dbReference>
<evidence type="ECO:0000256" key="4">
    <source>
        <dbReference type="ARBA" id="ARBA00022764"/>
    </source>
</evidence>
<feature type="region of interest" description="Disordered" evidence="5">
    <location>
        <begin position="62"/>
        <end position="87"/>
    </location>
</feature>
<dbReference type="Gene3D" id="1.20.120.1490">
    <property type="match status" value="1"/>
</dbReference>
<dbReference type="InterPro" id="IPR052211">
    <property type="entry name" value="Cpx_auxiliary_protein"/>
</dbReference>